<dbReference type="AlphaFoldDB" id="A0AAV5MV42"/>
<proteinExistence type="predicted"/>
<sequence length="64" mass="7106">MGGAKAVFSYEISSWMKTALLNEAFLLYTIPPNETDFLRSVGTKKPLWPTICETPFSRAIGVPL</sequence>
<organism evidence="1 2">
    <name type="scientific">Rubroshorea leprosula</name>
    <dbReference type="NCBI Taxonomy" id="152421"/>
    <lineage>
        <taxon>Eukaryota</taxon>
        <taxon>Viridiplantae</taxon>
        <taxon>Streptophyta</taxon>
        <taxon>Embryophyta</taxon>
        <taxon>Tracheophyta</taxon>
        <taxon>Spermatophyta</taxon>
        <taxon>Magnoliopsida</taxon>
        <taxon>eudicotyledons</taxon>
        <taxon>Gunneridae</taxon>
        <taxon>Pentapetalae</taxon>
        <taxon>rosids</taxon>
        <taxon>malvids</taxon>
        <taxon>Malvales</taxon>
        <taxon>Dipterocarpaceae</taxon>
        <taxon>Rubroshorea</taxon>
    </lineage>
</organism>
<reference evidence="1 2" key="1">
    <citation type="journal article" date="2021" name="Commun. Biol.">
        <title>The genome of Shorea leprosula (Dipterocarpaceae) highlights the ecological relevance of drought in aseasonal tropical rainforests.</title>
        <authorList>
            <person name="Ng K.K.S."/>
            <person name="Kobayashi M.J."/>
            <person name="Fawcett J.A."/>
            <person name="Hatakeyama M."/>
            <person name="Paape T."/>
            <person name="Ng C.H."/>
            <person name="Ang C.C."/>
            <person name="Tnah L.H."/>
            <person name="Lee C.T."/>
            <person name="Nishiyama T."/>
            <person name="Sese J."/>
            <person name="O'Brien M.J."/>
            <person name="Copetti D."/>
            <person name="Mohd Noor M.I."/>
            <person name="Ong R.C."/>
            <person name="Putra M."/>
            <person name="Sireger I.Z."/>
            <person name="Indrioko S."/>
            <person name="Kosugi Y."/>
            <person name="Izuno A."/>
            <person name="Isagi Y."/>
            <person name="Lee S.L."/>
            <person name="Shimizu K.K."/>
        </authorList>
    </citation>
    <scope>NUCLEOTIDE SEQUENCE [LARGE SCALE GENOMIC DNA]</scope>
    <source>
        <strain evidence="1">214</strain>
    </source>
</reference>
<accession>A0AAV5MV42</accession>
<dbReference type="EMBL" id="BPVZ01000769">
    <property type="protein sequence ID" value="GKV52586.1"/>
    <property type="molecule type" value="Genomic_DNA"/>
</dbReference>
<evidence type="ECO:0000313" key="2">
    <source>
        <dbReference type="Proteomes" id="UP001054252"/>
    </source>
</evidence>
<name>A0AAV5MV42_9ROSI</name>
<evidence type="ECO:0000313" key="1">
    <source>
        <dbReference type="EMBL" id="GKV52586.1"/>
    </source>
</evidence>
<gene>
    <name evidence="1" type="ORF">SLEP1_g59162</name>
</gene>
<comment type="caution">
    <text evidence="1">The sequence shown here is derived from an EMBL/GenBank/DDBJ whole genome shotgun (WGS) entry which is preliminary data.</text>
</comment>
<dbReference type="Proteomes" id="UP001054252">
    <property type="component" value="Unassembled WGS sequence"/>
</dbReference>
<protein>
    <submittedName>
        <fullName evidence="1">Uncharacterized protein</fullName>
    </submittedName>
</protein>
<keyword evidence="2" id="KW-1185">Reference proteome</keyword>